<dbReference type="InterPro" id="IPR036859">
    <property type="entry name" value="CAP-Gly_dom_sf"/>
</dbReference>
<dbReference type="Gene3D" id="2.30.30.190">
    <property type="entry name" value="CAP Gly-rich-like domain"/>
    <property type="match status" value="3"/>
</dbReference>
<gene>
    <name evidence="3" type="ORF">BJG266_LOCUS28606</name>
    <name evidence="4" type="ORF">QVE165_LOCUS28824</name>
</gene>
<accession>A0A815AFP6</accession>
<dbReference type="Gene3D" id="1.25.40.20">
    <property type="entry name" value="Ankyrin repeat-containing domain"/>
    <property type="match status" value="1"/>
</dbReference>
<dbReference type="InterPro" id="IPR000938">
    <property type="entry name" value="CAP-Gly_domain"/>
</dbReference>
<dbReference type="EMBL" id="CAJNOM010000228">
    <property type="protein sequence ID" value="CAF1256835.1"/>
    <property type="molecule type" value="Genomic_DNA"/>
</dbReference>
<dbReference type="EMBL" id="CAJNOI010000299">
    <property type="protein sequence ID" value="CAF1232693.1"/>
    <property type="molecule type" value="Genomic_DNA"/>
</dbReference>
<keyword evidence="5" id="KW-1185">Reference proteome</keyword>
<dbReference type="PROSITE" id="PS00845">
    <property type="entry name" value="CAP_GLY_1"/>
    <property type="match status" value="2"/>
</dbReference>
<organism evidence="4 5">
    <name type="scientific">Adineta steineri</name>
    <dbReference type="NCBI Taxonomy" id="433720"/>
    <lineage>
        <taxon>Eukaryota</taxon>
        <taxon>Metazoa</taxon>
        <taxon>Spiralia</taxon>
        <taxon>Gnathifera</taxon>
        <taxon>Rotifera</taxon>
        <taxon>Eurotatoria</taxon>
        <taxon>Bdelloidea</taxon>
        <taxon>Adinetida</taxon>
        <taxon>Adinetidae</taxon>
        <taxon>Adineta</taxon>
    </lineage>
</organism>
<evidence type="ECO:0000256" key="1">
    <source>
        <dbReference type="PROSITE-ProRule" id="PRU00023"/>
    </source>
</evidence>
<proteinExistence type="predicted"/>
<name>A0A815AFP6_9BILA</name>
<sequence length="566" mass="63727">MQHQASTELNDFIDYSSFNDSINFEEYFTNKNDNQLTLTKLFALLRTWNKSVHDNFAKLILLILEKEININEYDVVTGMNLLHFTCKFGAKQIGHEQDAIQIMNILIDKGINLSASCLWMQMNCLHYCAFFDSSSICELLLKQSKVLSLLNQPCFSFKNSSPLHLACATLSLSTAEILLKAGANKNILDDQQRTPSDCIPTMNNDEQQQQIAETLRALLPDQESEEQQQSLLLDSTISNSEHQPTTTMQFQQGERIRLTNNKIGTVRYFGSVPFGVNLWYGIELDEPYGKHDGCVGGIRYFTCAENKGIFVQPSFLQKLTPVPHSPERERRFRPINFPLPDTSAISSRIDSGLRRDSSADGRGIEPYQVTDRVSLSKNRSGTVKYVGPTLLGSGIWYGIELDSSDGLHDGCLNADGPRYFQCKPQHGIFVRGFNLKKLNTSDQQSQSMMDSFDHVSKRNSRMVVSDYDPRMMSSSIIDNDSFSKSTSSGIQSMTFQVGDKVYCHNHAAIVRFIGTTLFSDGIWIGIEFLSGALGKNDGSVNGHVYFQCKQNYGLFIRPNRLTLTKK</sequence>
<dbReference type="PROSITE" id="PS50297">
    <property type="entry name" value="ANK_REP_REGION"/>
    <property type="match status" value="1"/>
</dbReference>
<evidence type="ECO:0000313" key="5">
    <source>
        <dbReference type="Proteomes" id="UP000663832"/>
    </source>
</evidence>
<dbReference type="PROSITE" id="PS50245">
    <property type="entry name" value="CAP_GLY_2"/>
    <property type="match status" value="3"/>
</dbReference>
<dbReference type="Proteomes" id="UP000663877">
    <property type="component" value="Unassembled WGS sequence"/>
</dbReference>
<feature type="domain" description="CAP-Gly" evidence="2">
    <location>
        <begin position="387"/>
        <end position="431"/>
    </location>
</feature>
<dbReference type="Proteomes" id="UP000663832">
    <property type="component" value="Unassembled WGS sequence"/>
</dbReference>
<protein>
    <recommendedName>
        <fullName evidence="2">CAP-Gly domain-containing protein</fullName>
    </recommendedName>
</protein>
<dbReference type="SMART" id="SM01052">
    <property type="entry name" value="CAP_GLY"/>
    <property type="match status" value="3"/>
</dbReference>
<evidence type="ECO:0000313" key="3">
    <source>
        <dbReference type="EMBL" id="CAF1232693.1"/>
    </source>
</evidence>
<feature type="repeat" description="ANK" evidence="1">
    <location>
        <begin position="158"/>
        <end position="190"/>
    </location>
</feature>
<dbReference type="OrthoDB" id="5412539at2759"/>
<dbReference type="InterPro" id="IPR036770">
    <property type="entry name" value="Ankyrin_rpt-contain_sf"/>
</dbReference>
<dbReference type="PANTHER" id="PTHR18916">
    <property type="entry name" value="DYNACTIN 1-RELATED MICROTUBULE-BINDING"/>
    <property type="match status" value="1"/>
</dbReference>
<dbReference type="SUPFAM" id="SSF48403">
    <property type="entry name" value="Ankyrin repeat"/>
    <property type="match status" value="1"/>
</dbReference>
<dbReference type="AlphaFoldDB" id="A0A815AFP6"/>
<keyword evidence="1" id="KW-0040">ANK repeat</keyword>
<dbReference type="Pfam" id="PF00023">
    <property type="entry name" value="Ank"/>
    <property type="match status" value="1"/>
</dbReference>
<evidence type="ECO:0000313" key="4">
    <source>
        <dbReference type="EMBL" id="CAF1256835.1"/>
    </source>
</evidence>
<evidence type="ECO:0000259" key="2">
    <source>
        <dbReference type="PROSITE" id="PS50245"/>
    </source>
</evidence>
<feature type="domain" description="CAP-Gly" evidence="2">
    <location>
        <begin position="514"/>
        <end position="557"/>
    </location>
</feature>
<comment type="caution">
    <text evidence="4">The sequence shown here is derived from an EMBL/GenBank/DDBJ whole genome shotgun (WGS) entry which is preliminary data.</text>
</comment>
<reference evidence="4" key="1">
    <citation type="submission" date="2021-02" db="EMBL/GenBank/DDBJ databases">
        <authorList>
            <person name="Nowell W R."/>
        </authorList>
    </citation>
    <scope>NUCLEOTIDE SEQUENCE</scope>
</reference>
<dbReference type="Pfam" id="PF01302">
    <property type="entry name" value="CAP_GLY"/>
    <property type="match status" value="3"/>
</dbReference>
<dbReference type="SUPFAM" id="SSF74924">
    <property type="entry name" value="Cap-Gly domain"/>
    <property type="match status" value="3"/>
</dbReference>
<dbReference type="SMART" id="SM00248">
    <property type="entry name" value="ANK"/>
    <property type="match status" value="3"/>
</dbReference>
<dbReference type="InterPro" id="IPR002110">
    <property type="entry name" value="Ankyrin_rpt"/>
</dbReference>
<feature type="domain" description="CAP-Gly" evidence="2">
    <location>
        <begin position="270"/>
        <end position="312"/>
    </location>
</feature>
<dbReference type="PROSITE" id="PS50088">
    <property type="entry name" value="ANK_REPEAT"/>
    <property type="match status" value="1"/>
</dbReference>